<dbReference type="Pfam" id="PF05132">
    <property type="entry name" value="RNA_pol_Rpc4"/>
    <property type="match status" value="1"/>
</dbReference>
<feature type="compositionally biased region" description="Low complexity" evidence="5">
    <location>
        <begin position="13"/>
        <end position="22"/>
    </location>
</feature>
<keyword evidence="3" id="KW-0804">Transcription</keyword>
<evidence type="ECO:0000256" key="5">
    <source>
        <dbReference type="SAM" id="MobiDB-lite"/>
    </source>
</evidence>
<feature type="region of interest" description="Disordered" evidence="5">
    <location>
        <begin position="276"/>
        <end position="381"/>
    </location>
</feature>
<comment type="subcellular location">
    <subcellularLocation>
        <location evidence="1">Nucleus</location>
    </subcellularLocation>
</comment>
<feature type="compositionally biased region" description="Gly residues" evidence="5">
    <location>
        <begin position="209"/>
        <end position="222"/>
    </location>
</feature>
<dbReference type="InterPro" id="IPR007811">
    <property type="entry name" value="RPC4"/>
</dbReference>
<accession>A0A6A6NPC8</accession>
<dbReference type="PANTHER" id="PTHR13408:SF0">
    <property type="entry name" value="DNA-DIRECTED RNA POLYMERASE III SUBUNIT RPC4"/>
    <property type="match status" value="1"/>
</dbReference>
<keyword evidence="4" id="KW-0539">Nucleus</keyword>
<feature type="compositionally biased region" description="Polar residues" evidence="5">
    <location>
        <begin position="114"/>
        <end position="137"/>
    </location>
</feature>
<evidence type="ECO:0000313" key="6">
    <source>
        <dbReference type="EMBL" id="KAF2453232.1"/>
    </source>
</evidence>
<feature type="compositionally biased region" description="Low complexity" evidence="5">
    <location>
        <begin position="95"/>
        <end position="107"/>
    </location>
</feature>
<feature type="region of interest" description="Disordered" evidence="5">
    <location>
        <begin position="453"/>
        <end position="526"/>
    </location>
</feature>
<organism evidence="6 7">
    <name type="scientific">Lineolata rhizophorae</name>
    <dbReference type="NCBI Taxonomy" id="578093"/>
    <lineage>
        <taxon>Eukaryota</taxon>
        <taxon>Fungi</taxon>
        <taxon>Dikarya</taxon>
        <taxon>Ascomycota</taxon>
        <taxon>Pezizomycotina</taxon>
        <taxon>Dothideomycetes</taxon>
        <taxon>Dothideomycetes incertae sedis</taxon>
        <taxon>Lineolatales</taxon>
        <taxon>Lineolataceae</taxon>
        <taxon>Lineolata</taxon>
    </lineage>
</organism>
<dbReference type="EMBL" id="MU001699">
    <property type="protein sequence ID" value="KAF2453232.1"/>
    <property type="molecule type" value="Genomic_DNA"/>
</dbReference>
<name>A0A6A6NPC8_9PEZI</name>
<dbReference type="OrthoDB" id="5836119at2759"/>
<evidence type="ECO:0000256" key="3">
    <source>
        <dbReference type="ARBA" id="ARBA00023163"/>
    </source>
</evidence>
<sequence>MPPRGRPRGSRARGGTTSTRGRVANPNAATEAPAHEDEEPPTAQPQDAAPTETQDATMEDAPGDPVEPAVGAEAQPASTSHPGLTITTSSVQETATAIDAASAAMAHDAADLARSSSIGAASAPMPSSVTLPPSCSETPRRVATLAGVGAGPGAPSGRRALMPQPRGRGRRSAEERQRLQEQEDARRAEQMARLGTVQPTRSAGVAGVVAGGGRGGSGGGVSGARSRGQGRQQQQRGAFMVGPGRGRGRGGFMGDVIASGPFSSGMVSRDTSRFVQRGRPTHSRGGFGSVGASSKPGGPRIKTEAKIKQEDNQDVPMTGVEGNEGVVKREPEDGGYISSDPDEGHEGPLLDVDYINLISDDGTSDEEGGPRSINRRRRPQFDRMSLAPVRLQRHEHKERVVGINTEASSATTAELRRIADETGTANVEEALASAIKKGKAKAKDMEVISDVREFKGAYDEDELDDVTAVRNELAAPETSKPRPESPTSTKKKDDKAIKLSPSSKRRKNQKPVFQTDQDLQEYERRMHDMQVLRDELGSITIAPAETAGEDESILSEQQLPDKKADRVYLFQLPPVLPDLATAQSPPTKREGRNESPTETRAGTSAAQDQNATAAPAKESVTIKQDPGAEPQQGAAEQGPTLAPGYAGKLRIHKSGRATLSWGGASFQMKMGMDTEFLQDVMVVKMDEQPEGDEDGEGAAAKRPPGHIMGETLSFGQVRGKFVVTPDWEEIMGSW</sequence>
<evidence type="ECO:0000256" key="2">
    <source>
        <dbReference type="ARBA" id="ARBA00022478"/>
    </source>
</evidence>
<evidence type="ECO:0000256" key="4">
    <source>
        <dbReference type="ARBA" id="ARBA00023242"/>
    </source>
</evidence>
<gene>
    <name evidence="6" type="ORF">BDY21DRAFT_375028</name>
</gene>
<dbReference type="GO" id="GO:0003677">
    <property type="term" value="F:DNA binding"/>
    <property type="evidence" value="ECO:0007669"/>
    <property type="project" value="InterPro"/>
</dbReference>
<reference evidence="6" key="1">
    <citation type="journal article" date="2020" name="Stud. Mycol.">
        <title>101 Dothideomycetes genomes: a test case for predicting lifestyles and emergence of pathogens.</title>
        <authorList>
            <person name="Haridas S."/>
            <person name="Albert R."/>
            <person name="Binder M."/>
            <person name="Bloem J."/>
            <person name="Labutti K."/>
            <person name="Salamov A."/>
            <person name="Andreopoulos B."/>
            <person name="Baker S."/>
            <person name="Barry K."/>
            <person name="Bills G."/>
            <person name="Bluhm B."/>
            <person name="Cannon C."/>
            <person name="Castanera R."/>
            <person name="Culley D."/>
            <person name="Daum C."/>
            <person name="Ezra D."/>
            <person name="Gonzalez J."/>
            <person name="Henrissat B."/>
            <person name="Kuo A."/>
            <person name="Liang C."/>
            <person name="Lipzen A."/>
            <person name="Lutzoni F."/>
            <person name="Magnuson J."/>
            <person name="Mondo S."/>
            <person name="Nolan M."/>
            <person name="Ohm R."/>
            <person name="Pangilinan J."/>
            <person name="Park H.-J."/>
            <person name="Ramirez L."/>
            <person name="Alfaro M."/>
            <person name="Sun H."/>
            <person name="Tritt A."/>
            <person name="Yoshinaga Y."/>
            <person name="Zwiers L.-H."/>
            <person name="Turgeon B."/>
            <person name="Goodwin S."/>
            <person name="Spatafora J."/>
            <person name="Crous P."/>
            <person name="Grigoriev I."/>
        </authorList>
    </citation>
    <scope>NUCLEOTIDE SEQUENCE</scope>
    <source>
        <strain evidence="6">ATCC 16933</strain>
    </source>
</reference>
<feature type="compositionally biased region" description="Low complexity" evidence="5">
    <location>
        <begin position="44"/>
        <end position="54"/>
    </location>
</feature>
<dbReference type="PANTHER" id="PTHR13408">
    <property type="entry name" value="DNA-DIRECTED RNA POLYMERASE III"/>
    <property type="match status" value="1"/>
</dbReference>
<protein>
    <submittedName>
        <fullName evidence="6">RNA polymerase III RPC4-domain-containing protein</fullName>
    </submittedName>
</protein>
<feature type="region of interest" description="Disordered" evidence="5">
    <location>
        <begin position="576"/>
        <end position="646"/>
    </location>
</feature>
<feature type="region of interest" description="Disordered" evidence="5">
    <location>
        <begin position="1"/>
        <end position="248"/>
    </location>
</feature>
<dbReference type="AlphaFoldDB" id="A0A6A6NPC8"/>
<dbReference type="Proteomes" id="UP000799766">
    <property type="component" value="Unassembled WGS sequence"/>
</dbReference>
<keyword evidence="7" id="KW-1185">Reference proteome</keyword>
<feature type="compositionally biased region" description="Low complexity" evidence="5">
    <location>
        <begin position="605"/>
        <end position="616"/>
    </location>
</feature>
<dbReference type="GO" id="GO:0005666">
    <property type="term" value="C:RNA polymerase III complex"/>
    <property type="evidence" value="ECO:0007669"/>
    <property type="project" value="InterPro"/>
</dbReference>
<proteinExistence type="predicted"/>
<feature type="compositionally biased region" description="Basic residues" evidence="5">
    <location>
        <begin position="1"/>
        <end position="11"/>
    </location>
</feature>
<dbReference type="GO" id="GO:0042797">
    <property type="term" value="P:tRNA transcription by RNA polymerase III"/>
    <property type="evidence" value="ECO:0007669"/>
    <property type="project" value="TreeGrafter"/>
</dbReference>
<keyword evidence="2" id="KW-0240">DNA-directed RNA polymerase</keyword>
<feature type="compositionally biased region" description="Basic and acidic residues" evidence="5">
    <location>
        <begin position="171"/>
        <end position="190"/>
    </location>
</feature>
<evidence type="ECO:0000313" key="7">
    <source>
        <dbReference type="Proteomes" id="UP000799766"/>
    </source>
</evidence>
<feature type="compositionally biased region" description="Polar residues" evidence="5">
    <location>
        <begin position="76"/>
        <end position="94"/>
    </location>
</feature>
<feature type="compositionally biased region" description="Basic and acidic residues" evidence="5">
    <location>
        <begin position="587"/>
        <end position="597"/>
    </location>
</feature>
<feature type="compositionally biased region" description="Basic and acidic residues" evidence="5">
    <location>
        <begin position="301"/>
        <end position="311"/>
    </location>
</feature>
<feature type="compositionally biased region" description="Low complexity" evidence="5">
    <location>
        <begin position="223"/>
        <end position="238"/>
    </location>
</feature>
<evidence type="ECO:0000256" key="1">
    <source>
        <dbReference type="ARBA" id="ARBA00004123"/>
    </source>
</evidence>